<keyword evidence="1" id="KW-0472">Membrane</keyword>
<proteinExistence type="predicted"/>
<keyword evidence="1" id="KW-0812">Transmembrane</keyword>
<accession>A0A0S2LUZ3</accession>
<sequence>MTTVTADTQGHAGNTGAAGVVGAGTAAGRTGLPVRLCAAFALASVGAHLWMAWEHRAMPWESALMLLMAAACLPCAVTLWQRGHERAVQIMFTMSLAMVAVHAALLLGPASMAGSHHGGGHPISTLAVGPHPQPAAMLAVIALELAVALLAAWAMRRSRDCAA</sequence>
<dbReference type="RefSeq" id="WP_062285607.1">
    <property type="nucleotide sequence ID" value="NZ_CP013200.1"/>
</dbReference>
<feature type="transmembrane region" description="Helical" evidence="1">
    <location>
        <begin position="135"/>
        <end position="155"/>
    </location>
</feature>
<dbReference type="OrthoDB" id="4947896at2"/>
<dbReference type="EMBL" id="CP013200">
    <property type="protein sequence ID" value="ALO65300.1"/>
    <property type="molecule type" value="Genomic_DNA"/>
</dbReference>
<gene>
    <name evidence="2" type="ORF">AS189_00835</name>
</gene>
<evidence type="ECO:0000256" key="1">
    <source>
        <dbReference type="SAM" id="Phobius"/>
    </source>
</evidence>
<name>A0A0S2LUZ3_9MICC</name>
<reference evidence="2 3" key="2">
    <citation type="journal article" date="2016" name="J. Biotechnol.">
        <title>Complete genome sequence of Arthrobacter alpinus ERGS4:06, a yellow pigmented bacterium tolerant to cold and radiations isolated from Sikkim Himalaya.</title>
        <authorList>
            <person name="Kumar R."/>
            <person name="Singh D."/>
            <person name="Swarnkar M.K."/>
            <person name="Singh A.K."/>
            <person name="Kumar S."/>
        </authorList>
    </citation>
    <scope>NUCLEOTIDE SEQUENCE [LARGE SCALE GENOMIC DNA]</scope>
    <source>
        <strain evidence="2 3">ERGS4:06</strain>
    </source>
</reference>
<feature type="transmembrane region" description="Helical" evidence="1">
    <location>
        <begin position="63"/>
        <end position="80"/>
    </location>
</feature>
<dbReference type="AlphaFoldDB" id="A0A0S2LUZ3"/>
<feature type="transmembrane region" description="Helical" evidence="1">
    <location>
        <begin position="32"/>
        <end position="51"/>
    </location>
</feature>
<evidence type="ECO:0000313" key="2">
    <source>
        <dbReference type="EMBL" id="ALO65300.1"/>
    </source>
</evidence>
<evidence type="ECO:0000313" key="3">
    <source>
        <dbReference type="Proteomes" id="UP000059574"/>
    </source>
</evidence>
<reference evidence="3" key="1">
    <citation type="submission" date="2015-11" db="EMBL/GenBank/DDBJ databases">
        <authorList>
            <person name="Kumar R."/>
            <person name="Singh D."/>
            <person name="Swarnkar M.K."/>
            <person name="Singh A.K."/>
            <person name="Kumar S."/>
        </authorList>
    </citation>
    <scope>NUCLEOTIDE SEQUENCE [LARGE SCALE GENOMIC DNA]</scope>
    <source>
        <strain evidence="3">ERGS4:06</strain>
    </source>
</reference>
<dbReference type="Proteomes" id="UP000059574">
    <property type="component" value="Chromosome"/>
</dbReference>
<keyword evidence="1" id="KW-1133">Transmembrane helix</keyword>
<feature type="transmembrane region" description="Helical" evidence="1">
    <location>
        <begin position="92"/>
        <end position="115"/>
    </location>
</feature>
<organism evidence="2 3">
    <name type="scientific">Arthrobacter alpinus</name>
    <dbReference type="NCBI Taxonomy" id="656366"/>
    <lineage>
        <taxon>Bacteria</taxon>
        <taxon>Bacillati</taxon>
        <taxon>Actinomycetota</taxon>
        <taxon>Actinomycetes</taxon>
        <taxon>Micrococcales</taxon>
        <taxon>Micrococcaceae</taxon>
        <taxon>Arthrobacter</taxon>
    </lineage>
</organism>
<protein>
    <submittedName>
        <fullName evidence="2">Uncharacterized protein</fullName>
    </submittedName>
</protein>